<dbReference type="InterPro" id="IPR002347">
    <property type="entry name" value="SDR_fam"/>
</dbReference>
<organism evidence="4 5">
    <name type="scientific">Zavarzinia aquatilis</name>
    <dbReference type="NCBI Taxonomy" id="2211142"/>
    <lineage>
        <taxon>Bacteria</taxon>
        <taxon>Pseudomonadati</taxon>
        <taxon>Pseudomonadota</taxon>
        <taxon>Alphaproteobacteria</taxon>
        <taxon>Rhodospirillales</taxon>
        <taxon>Zavarziniaceae</taxon>
        <taxon>Zavarzinia</taxon>
    </lineage>
</organism>
<dbReference type="RefSeq" id="WP_109906849.1">
    <property type="nucleotide sequence ID" value="NZ_QGLE01000008.1"/>
</dbReference>
<keyword evidence="3 4" id="KW-0560">Oxidoreductase</keyword>
<dbReference type="PRINTS" id="PR00081">
    <property type="entry name" value="GDHRDH"/>
</dbReference>
<dbReference type="FunFam" id="3.40.50.720:FF:000084">
    <property type="entry name" value="Short-chain dehydrogenase reductase"/>
    <property type="match status" value="1"/>
</dbReference>
<dbReference type="PANTHER" id="PTHR43618">
    <property type="entry name" value="7-ALPHA-HYDROXYSTEROID DEHYDROGENASE"/>
    <property type="match status" value="1"/>
</dbReference>
<proteinExistence type="inferred from homology"/>
<sequence>MGVKQLFDLSGKVALITGGSRGLGLQMAFALGEMGAKVAIAARKPGELAEAERALTVAGIEAMAVVADLGDVAGGTVSRLVGAVMERFGRIDILINNAGATWGAPAEDYPLSAWDKVMTLNVDAPFLLAQEVGRQAMIPQGGGKIINIASIAGLGGNPPNLSMFTVAYNTSKGAVVNFTRALAAEWGRYNINVNAILPGFFPSKMSQGLLDRFSTQVIEATPLGRLGGDEDLMGAAVFLASDASRHVTGQMLAVDGGVSAT</sequence>
<evidence type="ECO:0000256" key="1">
    <source>
        <dbReference type="ARBA" id="ARBA00006484"/>
    </source>
</evidence>
<gene>
    <name evidence="4" type="ORF">DKG74_14285</name>
</gene>
<dbReference type="SUPFAM" id="SSF51735">
    <property type="entry name" value="NAD(P)-binding Rossmann-fold domains"/>
    <property type="match status" value="1"/>
</dbReference>
<dbReference type="PRINTS" id="PR00080">
    <property type="entry name" value="SDRFAMILY"/>
</dbReference>
<dbReference type="Gene3D" id="3.40.50.720">
    <property type="entry name" value="NAD(P)-binding Rossmann-like Domain"/>
    <property type="match status" value="1"/>
</dbReference>
<dbReference type="InterPro" id="IPR052178">
    <property type="entry name" value="Sec_Metab_Biosynth_SDR"/>
</dbReference>
<comment type="caution">
    <text evidence="4">The sequence shown here is derived from an EMBL/GenBank/DDBJ whole genome shotgun (WGS) entry which is preliminary data.</text>
</comment>
<dbReference type="OrthoDB" id="9804774at2"/>
<reference evidence="4 5" key="1">
    <citation type="submission" date="2018-05" db="EMBL/GenBank/DDBJ databases">
        <title>Zavarzinia sp. HR-AS.</title>
        <authorList>
            <person name="Lee Y."/>
            <person name="Jeon C.O."/>
        </authorList>
    </citation>
    <scope>NUCLEOTIDE SEQUENCE [LARGE SCALE GENOMIC DNA]</scope>
    <source>
        <strain evidence="4 5">HR-AS</strain>
    </source>
</reference>
<dbReference type="EC" id="1.1.1.69" evidence="4"/>
<evidence type="ECO:0000256" key="3">
    <source>
        <dbReference type="ARBA" id="ARBA00023002"/>
    </source>
</evidence>
<dbReference type="Pfam" id="PF13561">
    <property type="entry name" value="adh_short_C2"/>
    <property type="match status" value="1"/>
</dbReference>
<dbReference type="GO" id="GO:0008874">
    <property type="term" value="F:gluconate 5-dehydrogenase activity"/>
    <property type="evidence" value="ECO:0007669"/>
    <property type="project" value="UniProtKB-EC"/>
</dbReference>
<comment type="similarity">
    <text evidence="1">Belongs to the short-chain dehydrogenases/reductases (SDR) family.</text>
</comment>
<name>A0A317E3E4_9PROT</name>
<keyword evidence="5" id="KW-1185">Reference proteome</keyword>
<keyword evidence="2" id="KW-0521">NADP</keyword>
<evidence type="ECO:0000313" key="5">
    <source>
        <dbReference type="Proteomes" id="UP000245461"/>
    </source>
</evidence>
<dbReference type="NCBIfam" id="NF006070">
    <property type="entry name" value="PRK08213.1"/>
    <property type="match status" value="1"/>
</dbReference>
<dbReference type="Proteomes" id="UP000245461">
    <property type="component" value="Unassembled WGS sequence"/>
</dbReference>
<dbReference type="InterPro" id="IPR036291">
    <property type="entry name" value="NAD(P)-bd_dom_sf"/>
</dbReference>
<dbReference type="PANTHER" id="PTHR43618:SF8">
    <property type="entry name" value="7ALPHA-HYDROXYSTEROID DEHYDROGENASE"/>
    <property type="match status" value="1"/>
</dbReference>
<protein>
    <submittedName>
        <fullName evidence="4">Gluconate 5-dehydrogenase</fullName>
        <ecNumber evidence="4">1.1.1.69</ecNumber>
    </submittedName>
</protein>
<dbReference type="AlphaFoldDB" id="A0A317E3E4"/>
<evidence type="ECO:0000256" key="2">
    <source>
        <dbReference type="ARBA" id="ARBA00022857"/>
    </source>
</evidence>
<evidence type="ECO:0000313" key="4">
    <source>
        <dbReference type="EMBL" id="PWR21171.1"/>
    </source>
</evidence>
<dbReference type="EMBL" id="QGLE01000008">
    <property type="protein sequence ID" value="PWR21171.1"/>
    <property type="molecule type" value="Genomic_DNA"/>
</dbReference>
<accession>A0A317E3E4</accession>